<dbReference type="EMBL" id="VANS01000001">
    <property type="protein sequence ID" value="TMM54270.1"/>
    <property type="molecule type" value="Genomic_DNA"/>
</dbReference>
<feature type="signal peptide" evidence="1">
    <location>
        <begin position="1"/>
        <end position="20"/>
    </location>
</feature>
<dbReference type="Pfam" id="PF06764">
    <property type="entry name" value="DUF1223"/>
    <property type="match status" value="1"/>
</dbReference>
<dbReference type="InterPro" id="IPR010634">
    <property type="entry name" value="DUF1223"/>
</dbReference>
<dbReference type="Proteomes" id="UP000309550">
    <property type="component" value="Unassembled WGS sequence"/>
</dbReference>
<comment type="caution">
    <text evidence="2">The sequence shown here is derived from an EMBL/GenBank/DDBJ whole genome shotgun (WGS) entry which is preliminary data.</text>
</comment>
<keyword evidence="3" id="KW-1185">Reference proteome</keyword>
<sequence>MKRLVLAFAALWLTAAPAFAQGSPVVVELFTSQGCSSCPPADEILHELAKRDDVIALALHVDYWDYIGWKDEFADPAHAERQRAYARVAGRRSIYTPQMIVNGKTDIVGAKPMKLMEAIAAHKANAPRATVALTRSGDTITIDARRLDPTVGPMDVMMLRYTPERESRISRGENAGKTITYANVTQGLTMVGKWDGREALTLTAQAPGDAPVAVLLQASGTGPIHAAAALD</sequence>
<evidence type="ECO:0000313" key="2">
    <source>
        <dbReference type="EMBL" id="TMM54270.1"/>
    </source>
</evidence>
<accession>A0A5S3PL36</accession>
<proteinExistence type="predicted"/>
<feature type="chain" id="PRO_5024383702" evidence="1">
    <location>
        <begin position="21"/>
        <end position="231"/>
    </location>
</feature>
<dbReference type="Gene3D" id="3.40.30.10">
    <property type="entry name" value="Glutaredoxin"/>
    <property type="match status" value="1"/>
</dbReference>
<dbReference type="PANTHER" id="PTHR36057">
    <property type="match status" value="1"/>
</dbReference>
<organism evidence="2 3">
    <name type="scientific">Sulfitobacter sabulilitoris</name>
    <dbReference type="NCBI Taxonomy" id="2562655"/>
    <lineage>
        <taxon>Bacteria</taxon>
        <taxon>Pseudomonadati</taxon>
        <taxon>Pseudomonadota</taxon>
        <taxon>Alphaproteobacteria</taxon>
        <taxon>Rhodobacterales</taxon>
        <taxon>Roseobacteraceae</taxon>
        <taxon>Sulfitobacter</taxon>
    </lineage>
</organism>
<dbReference type="PANTHER" id="PTHR36057:SF1">
    <property type="entry name" value="LIPOPROTEIN LIPID ATTACHMENT SITE-LIKE PROTEIN, PUTATIVE (DUF1223)-RELATED"/>
    <property type="match status" value="1"/>
</dbReference>
<dbReference type="InterPro" id="IPR036249">
    <property type="entry name" value="Thioredoxin-like_sf"/>
</dbReference>
<gene>
    <name evidence="2" type="ORF">FDT80_01340</name>
</gene>
<name>A0A5S3PL36_9RHOB</name>
<evidence type="ECO:0000313" key="3">
    <source>
        <dbReference type="Proteomes" id="UP000309550"/>
    </source>
</evidence>
<dbReference type="SUPFAM" id="SSF52833">
    <property type="entry name" value="Thioredoxin-like"/>
    <property type="match status" value="1"/>
</dbReference>
<reference evidence="2 3" key="1">
    <citation type="submission" date="2019-05" db="EMBL/GenBank/DDBJ databases">
        <title>Sulfitobacter sabulilitoris sp. nov., isolated from a marine sand.</title>
        <authorList>
            <person name="Yoon J.-H."/>
        </authorList>
    </citation>
    <scope>NUCLEOTIDE SEQUENCE [LARGE SCALE GENOMIC DNA]</scope>
    <source>
        <strain evidence="2 3">HSMS-29</strain>
    </source>
</reference>
<dbReference type="AlphaFoldDB" id="A0A5S3PL36"/>
<dbReference type="OrthoDB" id="9808254at2"/>
<evidence type="ECO:0000256" key="1">
    <source>
        <dbReference type="SAM" id="SignalP"/>
    </source>
</evidence>
<dbReference type="RefSeq" id="WP_138660444.1">
    <property type="nucleotide sequence ID" value="NZ_VANS01000001.1"/>
</dbReference>
<keyword evidence="1" id="KW-0732">Signal</keyword>
<protein>
    <submittedName>
        <fullName evidence="2">DUF1223 domain-containing protein</fullName>
    </submittedName>
</protein>